<feature type="signal peptide" evidence="9">
    <location>
        <begin position="1"/>
        <end position="16"/>
    </location>
</feature>
<accession>A0AA38HQD9</accession>
<evidence type="ECO:0000256" key="9">
    <source>
        <dbReference type="SAM" id="SignalP"/>
    </source>
</evidence>
<dbReference type="GO" id="GO:0016042">
    <property type="term" value="P:lipid catabolic process"/>
    <property type="evidence" value="ECO:0007669"/>
    <property type="project" value="UniProtKB-KW"/>
</dbReference>
<evidence type="ECO:0000256" key="7">
    <source>
        <dbReference type="PIRNR" id="PIRNR000862"/>
    </source>
</evidence>
<feature type="active site" description="Charge relay system" evidence="8">
    <location>
        <position position="356"/>
    </location>
</feature>
<sequence>MKSVLLLVVPFMVALLFVPQKEHNTCRSYFGYFNTFFSSDCYYNPDIDDDILGIIQRHVGVHETHEVQTEDGYLLTLFRIPRQNPKGVIFFQHSLATDARTWISQYNESVAFLFWRAGYDVWLGNTRGNHFCKKHVSLDPTEATFWNFTFHEIGYYDNHASIKYVKEHTGGSKIIYVGYSLGATSGTVYASIRDKDAADSVKLMVLMTPTSHSQFNCTSFLKYPFFIFYNLQGIVNFTDPLFVVNRQDAWYVKIVRFLATHFSCKKCVLYFLHLFFGSSKYDIEPDLINMFIRVHGSEYPLKITYHYYQVYAVDGKFRRYHYGEERNLLLYGDKEPTPYPLENIKVPVYIMHGENDNLDCPDAAEKLYNMLPKNTTIYGKLMVEGYNHLDFSHGRHRNEKVYSKILQLLDKINLND</sequence>
<comment type="caution">
    <text evidence="11">The sequence shown here is derived from an EMBL/GenBank/DDBJ whole genome shotgun (WGS) entry which is preliminary data.</text>
</comment>
<feature type="chain" id="PRO_5041260600" description="Lipase" evidence="9">
    <location>
        <begin position="17"/>
        <end position="416"/>
    </location>
</feature>
<organism evidence="11 12">
    <name type="scientific">Zophobas morio</name>
    <dbReference type="NCBI Taxonomy" id="2755281"/>
    <lineage>
        <taxon>Eukaryota</taxon>
        <taxon>Metazoa</taxon>
        <taxon>Ecdysozoa</taxon>
        <taxon>Arthropoda</taxon>
        <taxon>Hexapoda</taxon>
        <taxon>Insecta</taxon>
        <taxon>Pterygota</taxon>
        <taxon>Neoptera</taxon>
        <taxon>Endopterygota</taxon>
        <taxon>Coleoptera</taxon>
        <taxon>Polyphaga</taxon>
        <taxon>Cucujiformia</taxon>
        <taxon>Tenebrionidae</taxon>
        <taxon>Zophobas</taxon>
    </lineage>
</organism>
<evidence type="ECO:0000256" key="6">
    <source>
        <dbReference type="ARBA" id="ARBA00023180"/>
    </source>
</evidence>
<evidence type="ECO:0000256" key="4">
    <source>
        <dbReference type="ARBA" id="ARBA00022963"/>
    </source>
</evidence>
<dbReference type="AlphaFoldDB" id="A0AA38HQD9"/>
<evidence type="ECO:0000259" key="10">
    <source>
        <dbReference type="Pfam" id="PF04083"/>
    </source>
</evidence>
<keyword evidence="6" id="KW-0325">Glycoprotein</keyword>
<reference evidence="11" key="1">
    <citation type="journal article" date="2023" name="G3 (Bethesda)">
        <title>Whole genome assemblies of Zophobas morio and Tenebrio molitor.</title>
        <authorList>
            <person name="Kaur S."/>
            <person name="Stinson S.A."/>
            <person name="diCenzo G.C."/>
        </authorList>
    </citation>
    <scope>NUCLEOTIDE SEQUENCE</scope>
    <source>
        <strain evidence="11">QUZm001</strain>
    </source>
</reference>
<keyword evidence="4 7" id="KW-0442">Lipid degradation</keyword>
<keyword evidence="3 7" id="KW-0378">Hydrolase</keyword>
<evidence type="ECO:0000313" key="12">
    <source>
        <dbReference type="Proteomes" id="UP001168821"/>
    </source>
</evidence>
<feature type="active site" description="Nucleophile" evidence="8">
    <location>
        <position position="180"/>
    </location>
</feature>
<keyword evidence="12" id="KW-1185">Reference proteome</keyword>
<dbReference type="PANTHER" id="PTHR11005">
    <property type="entry name" value="LYSOSOMAL ACID LIPASE-RELATED"/>
    <property type="match status" value="1"/>
</dbReference>
<evidence type="ECO:0000256" key="3">
    <source>
        <dbReference type="ARBA" id="ARBA00022801"/>
    </source>
</evidence>
<dbReference type="EMBL" id="JALNTZ010000009">
    <property type="protein sequence ID" value="KAJ3640682.1"/>
    <property type="molecule type" value="Genomic_DNA"/>
</dbReference>
<dbReference type="InterPro" id="IPR025483">
    <property type="entry name" value="Lipase_euk"/>
</dbReference>
<evidence type="ECO:0000256" key="1">
    <source>
        <dbReference type="ARBA" id="ARBA00010701"/>
    </source>
</evidence>
<dbReference type="InterPro" id="IPR006693">
    <property type="entry name" value="AB_hydrolase_lipase"/>
</dbReference>
<dbReference type="InterPro" id="IPR029058">
    <property type="entry name" value="AB_hydrolase_fold"/>
</dbReference>
<name>A0AA38HQD9_9CUCU</name>
<dbReference type="FunFam" id="3.40.50.1820:FF:000057">
    <property type="entry name" value="Lipase"/>
    <property type="match status" value="1"/>
</dbReference>
<dbReference type="Proteomes" id="UP001168821">
    <property type="component" value="Unassembled WGS sequence"/>
</dbReference>
<dbReference type="Gene3D" id="3.40.50.1820">
    <property type="entry name" value="alpha/beta hydrolase"/>
    <property type="match status" value="1"/>
</dbReference>
<evidence type="ECO:0000256" key="8">
    <source>
        <dbReference type="PIRSR" id="PIRSR000862-1"/>
    </source>
</evidence>
<evidence type="ECO:0000256" key="5">
    <source>
        <dbReference type="ARBA" id="ARBA00023098"/>
    </source>
</evidence>
<dbReference type="SUPFAM" id="SSF53474">
    <property type="entry name" value="alpha/beta-Hydrolases"/>
    <property type="match status" value="1"/>
</dbReference>
<proteinExistence type="inferred from homology"/>
<dbReference type="Pfam" id="PF04083">
    <property type="entry name" value="Abhydro_lipase"/>
    <property type="match status" value="1"/>
</dbReference>
<dbReference type="PIRSF" id="PIRSF000862">
    <property type="entry name" value="Steryl_ester_lip"/>
    <property type="match status" value="1"/>
</dbReference>
<keyword evidence="2 9" id="KW-0732">Signal</keyword>
<feature type="active site" description="Charge relay system" evidence="8">
    <location>
        <position position="388"/>
    </location>
</feature>
<protein>
    <recommendedName>
        <fullName evidence="7">Lipase</fullName>
    </recommendedName>
</protein>
<keyword evidence="5" id="KW-0443">Lipid metabolism</keyword>
<evidence type="ECO:0000313" key="11">
    <source>
        <dbReference type="EMBL" id="KAJ3640682.1"/>
    </source>
</evidence>
<comment type="similarity">
    <text evidence="1 7">Belongs to the AB hydrolase superfamily. Lipase family.</text>
</comment>
<feature type="domain" description="Partial AB-hydrolase lipase" evidence="10">
    <location>
        <begin position="62"/>
        <end position="105"/>
    </location>
</feature>
<dbReference type="GO" id="GO:0016788">
    <property type="term" value="F:hydrolase activity, acting on ester bonds"/>
    <property type="evidence" value="ECO:0007669"/>
    <property type="project" value="InterPro"/>
</dbReference>
<gene>
    <name evidence="11" type="ORF">Zmor_027228</name>
</gene>
<evidence type="ECO:0000256" key="2">
    <source>
        <dbReference type="ARBA" id="ARBA00022729"/>
    </source>
</evidence>